<dbReference type="AlphaFoldDB" id="A0A380WPG2"/>
<dbReference type="Proteomes" id="UP000254701">
    <property type="component" value="Unassembled WGS sequence"/>
</dbReference>
<dbReference type="OrthoDB" id="8079021at2"/>
<organism evidence="1 2">
    <name type="scientific">Aminobacter aminovorans</name>
    <name type="common">Chelatobacter heintzii</name>
    <dbReference type="NCBI Taxonomy" id="83263"/>
    <lineage>
        <taxon>Bacteria</taxon>
        <taxon>Pseudomonadati</taxon>
        <taxon>Pseudomonadota</taxon>
        <taxon>Alphaproteobacteria</taxon>
        <taxon>Hyphomicrobiales</taxon>
        <taxon>Phyllobacteriaceae</taxon>
        <taxon>Aminobacter</taxon>
    </lineage>
</organism>
<reference evidence="1 2" key="1">
    <citation type="submission" date="2018-06" db="EMBL/GenBank/DDBJ databases">
        <authorList>
            <consortium name="Pathogen Informatics"/>
            <person name="Doyle S."/>
        </authorList>
    </citation>
    <scope>NUCLEOTIDE SEQUENCE [LARGE SCALE GENOMIC DNA]</scope>
    <source>
        <strain evidence="1 2">NCTC10684</strain>
    </source>
</reference>
<sequence>MNASKAFAEQCGYAGQSPAMLAAFETIRRSGIEEARAAHFARKKLTDALARDPALCQAMIHPAETVDEALEDIKAFILRIRAMPTWRRHNHAAAIAKAKTRRLNLRFFRRFADRILARQAA</sequence>
<evidence type="ECO:0000313" key="2">
    <source>
        <dbReference type="Proteomes" id="UP000254701"/>
    </source>
</evidence>
<gene>
    <name evidence="1" type="ORF">NCTC10684_04008</name>
</gene>
<protein>
    <submittedName>
        <fullName evidence="1">Uncharacterized protein</fullName>
    </submittedName>
</protein>
<evidence type="ECO:0000313" key="1">
    <source>
        <dbReference type="EMBL" id="SUU90750.1"/>
    </source>
</evidence>
<name>A0A380WPG2_AMIAI</name>
<dbReference type="RefSeq" id="WP_131922179.1">
    <property type="nucleotide sequence ID" value="NZ_BAAAVY010000037.1"/>
</dbReference>
<dbReference type="EMBL" id="UFSM01000001">
    <property type="protein sequence ID" value="SUU90750.1"/>
    <property type="molecule type" value="Genomic_DNA"/>
</dbReference>
<proteinExistence type="predicted"/>
<accession>A0A380WPG2</accession>